<dbReference type="Proteomes" id="UP000692954">
    <property type="component" value="Unassembled WGS sequence"/>
</dbReference>
<feature type="compositionally biased region" description="Basic residues" evidence="1">
    <location>
        <begin position="414"/>
        <end position="431"/>
    </location>
</feature>
<sequence>MSRGFHEDQQFKKEFLQIVDAHGGENCRHWTKVARVYFETTGIQVNQTYKLRKRWETLTGYKENLNEEQAKILYETGIKCRGNNKGGLQNFTQKTGVRMYLGRYTKTISKWLRGAIKLFQEMYIHDKKTKYRRLDEDNYRLSYVSIHIMLRAVDVNDIGDDDPIFWELKQCAIKLEQLLLLHAKIHKELDKRENYENYDIYKNFLRRWQFRRIMFFLDYVNELKQISISYYKELIILAHPLLKKSIELNKQTEIYQKIILESDWQSKYQLYNQCQALQENQEYSMLIKKASKKQKDQINKGLEEKSLDIENNIKNDNMLQGYDVVSKSVHKVCNKMAHARITPTEKQKLRTFRGHYVRPGQIKSKGWTTILFDHDLPSSQDEKDIEDQQNYSNLNIKELSRIYNNNFEKDVGKLQRKQRDKKQKKNKPYAF</sequence>
<evidence type="ECO:0000256" key="1">
    <source>
        <dbReference type="SAM" id="MobiDB-lite"/>
    </source>
</evidence>
<evidence type="ECO:0000313" key="3">
    <source>
        <dbReference type="Proteomes" id="UP000692954"/>
    </source>
</evidence>
<keyword evidence="3" id="KW-1185">Reference proteome</keyword>
<comment type="caution">
    <text evidence="2">The sequence shown here is derived from an EMBL/GenBank/DDBJ whole genome shotgun (WGS) entry which is preliminary data.</text>
</comment>
<protein>
    <submittedName>
        <fullName evidence="2">Uncharacterized protein</fullName>
    </submittedName>
</protein>
<proteinExistence type="predicted"/>
<feature type="region of interest" description="Disordered" evidence="1">
    <location>
        <begin position="408"/>
        <end position="431"/>
    </location>
</feature>
<gene>
    <name evidence="2" type="ORF">PSON_ATCC_30995.1.T0280126</name>
</gene>
<reference evidence="2" key="1">
    <citation type="submission" date="2021-01" db="EMBL/GenBank/DDBJ databases">
        <authorList>
            <consortium name="Genoscope - CEA"/>
            <person name="William W."/>
        </authorList>
    </citation>
    <scope>NUCLEOTIDE SEQUENCE</scope>
</reference>
<accession>A0A8S1M136</accession>
<dbReference type="OrthoDB" id="287366at2759"/>
<evidence type="ECO:0000313" key="2">
    <source>
        <dbReference type="EMBL" id="CAD8071571.1"/>
    </source>
</evidence>
<dbReference type="EMBL" id="CAJJDN010000028">
    <property type="protein sequence ID" value="CAD8071571.1"/>
    <property type="molecule type" value="Genomic_DNA"/>
</dbReference>
<name>A0A8S1M136_9CILI</name>
<dbReference type="AlphaFoldDB" id="A0A8S1M136"/>
<organism evidence="2 3">
    <name type="scientific">Paramecium sonneborni</name>
    <dbReference type="NCBI Taxonomy" id="65129"/>
    <lineage>
        <taxon>Eukaryota</taxon>
        <taxon>Sar</taxon>
        <taxon>Alveolata</taxon>
        <taxon>Ciliophora</taxon>
        <taxon>Intramacronucleata</taxon>
        <taxon>Oligohymenophorea</taxon>
        <taxon>Peniculida</taxon>
        <taxon>Parameciidae</taxon>
        <taxon>Paramecium</taxon>
    </lineage>
</organism>